<dbReference type="PIRSF" id="PIRSF016578">
    <property type="entry name" value="HsaA"/>
    <property type="match status" value="1"/>
</dbReference>
<dbReference type="EMBL" id="JAVRJZ010000015">
    <property type="protein sequence ID" value="KAK2713156.1"/>
    <property type="molecule type" value="Genomic_DNA"/>
</dbReference>
<dbReference type="InterPro" id="IPR046373">
    <property type="entry name" value="Acyl-CoA_Oxase/DH_mid-dom_sf"/>
</dbReference>
<dbReference type="InterPro" id="IPR013786">
    <property type="entry name" value="AcylCoA_DH/ox_N"/>
</dbReference>
<evidence type="ECO:0000256" key="1">
    <source>
        <dbReference type="ARBA" id="ARBA00001974"/>
    </source>
</evidence>
<sequence>MKLQLQLLSRLLKPKPCFQDVARIIARPVSTTDSSSQIHPEVAEYALQSHVCPLTHLSEEEQMMKQTVAKLAQEKIAPLVKRMDEESEMDISIRDALFENGLMGIEIESEYGGTESTFFMANLVIEELAKVDASVSVFCDVQNTLINNLVRSFANKEHKEKLLPRLAKDTVGCFCLSEPESGSDAFALKTSAKKDGEYYLINGSKCWITSAEHAGFFLVMANAKPEAGYKGITCFIVDRNAPGVTVAKKENKLGIRASSTCSIHFDNVRVHESDILGQFGVGYKYAISTLNEGRIGIASQMIGLAQGCFDQTIRYVLERKQFGKRIFDFQGMQHQISLIRTQIEAARLLTYNAARLKEAGLPFIKEAAMAKYYSSEVAAATTTKCVEWMGGVGFTKDYPIEKYYRDCKIGAIYEGTSNIQLNTIAKLIEQDYK</sequence>
<evidence type="ECO:0000259" key="29">
    <source>
        <dbReference type="Pfam" id="PF02770"/>
    </source>
</evidence>
<dbReference type="PANTHER" id="PTHR43884">
    <property type="entry name" value="ACYL-COA DEHYDROGENASE"/>
    <property type="match status" value="1"/>
</dbReference>
<comment type="cofactor">
    <cofactor evidence="1 27">
        <name>FAD</name>
        <dbReference type="ChEBI" id="CHEBI:57692"/>
    </cofactor>
</comment>
<keyword evidence="11" id="KW-0007">Acetylation</keyword>
<dbReference type="SUPFAM" id="SSF56645">
    <property type="entry name" value="Acyl-CoA dehydrogenase NM domain-like"/>
    <property type="match status" value="1"/>
</dbReference>
<keyword evidence="10" id="KW-0809">Transit peptide</keyword>
<keyword evidence="13" id="KW-0443">Lipid metabolism</keyword>
<dbReference type="PROSITE" id="PS00073">
    <property type="entry name" value="ACYL_COA_DH_2"/>
    <property type="match status" value="1"/>
</dbReference>
<keyword evidence="6" id="KW-0597">Phosphoprotein</keyword>
<evidence type="ECO:0000256" key="11">
    <source>
        <dbReference type="ARBA" id="ARBA00022990"/>
    </source>
</evidence>
<comment type="catalytic activity">
    <reaction evidence="21">
        <text>valproyl-CoA + oxidized [electron-transfer flavoprotein] + H(+) = (2E)-2-propylpent-2-enoyl-CoA + reduced [electron-transfer flavoprotein]</text>
        <dbReference type="Rhea" id="RHEA:65344"/>
        <dbReference type="Rhea" id="RHEA-COMP:10685"/>
        <dbReference type="Rhea" id="RHEA-COMP:10686"/>
        <dbReference type="ChEBI" id="CHEBI:15378"/>
        <dbReference type="ChEBI" id="CHEBI:57692"/>
        <dbReference type="ChEBI" id="CHEBI:58307"/>
        <dbReference type="ChEBI" id="CHEBI:156457"/>
        <dbReference type="ChEBI" id="CHEBI:156458"/>
    </reaction>
    <physiologicalReaction direction="left-to-right" evidence="21">
        <dbReference type="Rhea" id="RHEA:65345"/>
    </physiologicalReaction>
</comment>
<dbReference type="CDD" id="cd01158">
    <property type="entry name" value="SCAD_SBCAD"/>
    <property type="match status" value="1"/>
</dbReference>
<dbReference type="InterPro" id="IPR006091">
    <property type="entry name" value="Acyl-CoA_Oxase/DH_mid-dom"/>
</dbReference>
<dbReference type="PANTHER" id="PTHR43884:SF1">
    <property type="entry name" value="SHORT_BRANCHED CHAIN SPECIFIC ACYL-COA DEHYDROGENASE, MITOCHONDRIAL"/>
    <property type="match status" value="1"/>
</dbReference>
<evidence type="ECO:0000256" key="19">
    <source>
        <dbReference type="ARBA" id="ARBA00042821"/>
    </source>
</evidence>
<evidence type="ECO:0000256" key="8">
    <source>
        <dbReference type="ARBA" id="ARBA00022827"/>
    </source>
</evidence>
<dbReference type="GO" id="GO:0050660">
    <property type="term" value="F:flavin adenine dinucleotide binding"/>
    <property type="evidence" value="ECO:0007669"/>
    <property type="project" value="InterPro"/>
</dbReference>
<reference evidence="31" key="1">
    <citation type="submission" date="2023-07" db="EMBL/GenBank/DDBJ databases">
        <title>Chromosome-level genome assembly of Artemia franciscana.</title>
        <authorList>
            <person name="Jo E."/>
        </authorList>
    </citation>
    <scope>NUCLEOTIDE SEQUENCE</scope>
    <source>
        <tissue evidence="31">Whole body</tissue>
    </source>
</reference>
<dbReference type="InterPro" id="IPR037069">
    <property type="entry name" value="AcylCoA_DH/ox_N_sf"/>
</dbReference>
<keyword evidence="12 27" id="KW-0560">Oxidoreductase</keyword>
<evidence type="ECO:0000256" key="21">
    <source>
        <dbReference type="ARBA" id="ARBA00048307"/>
    </source>
</evidence>
<evidence type="ECO:0000256" key="5">
    <source>
        <dbReference type="ARBA" id="ARBA00011881"/>
    </source>
</evidence>
<evidence type="ECO:0000259" key="28">
    <source>
        <dbReference type="Pfam" id="PF00441"/>
    </source>
</evidence>
<dbReference type="Gene3D" id="1.10.540.10">
    <property type="entry name" value="Acyl-CoA dehydrogenase/oxidase, N-terminal domain"/>
    <property type="match status" value="1"/>
</dbReference>
<gene>
    <name evidence="31" type="ORF">QYM36_011745</name>
</gene>
<keyword evidence="9" id="KW-0276">Fatty acid metabolism</keyword>
<dbReference type="Pfam" id="PF00441">
    <property type="entry name" value="Acyl-CoA_dh_1"/>
    <property type="match status" value="1"/>
</dbReference>
<evidence type="ECO:0000313" key="32">
    <source>
        <dbReference type="Proteomes" id="UP001187531"/>
    </source>
</evidence>
<evidence type="ECO:0000256" key="18">
    <source>
        <dbReference type="ARBA" id="ARBA00041537"/>
    </source>
</evidence>
<dbReference type="Gene3D" id="1.20.140.10">
    <property type="entry name" value="Butyryl-CoA Dehydrogenase, subunit A, domain 3"/>
    <property type="match status" value="1"/>
</dbReference>
<keyword evidence="14" id="KW-0496">Mitochondrion</keyword>
<comment type="catalytic activity">
    <reaction evidence="20">
        <text>2-methylbutanoyl-CoA + oxidized [electron-transfer flavoprotein] + H(+) = (2E)-2-methylbut-2-enoyl-CoA + reduced [electron-transfer flavoprotein]</text>
        <dbReference type="Rhea" id="RHEA:43780"/>
        <dbReference type="Rhea" id="RHEA-COMP:10685"/>
        <dbReference type="Rhea" id="RHEA-COMP:10686"/>
        <dbReference type="ChEBI" id="CHEBI:15378"/>
        <dbReference type="ChEBI" id="CHEBI:57336"/>
        <dbReference type="ChEBI" id="CHEBI:57337"/>
        <dbReference type="ChEBI" id="CHEBI:57692"/>
        <dbReference type="ChEBI" id="CHEBI:58307"/>
        <dbReference type="EC" id="1.3.8.5"/>
    </reaction>
    <physiologicalReaction direction="left-to-right" evidence="20">
        <dbReference type="Rhea" id="RHEA:43781"/>
    </physiologicalReaction>
</comment>
<dbReference type="InterPro" id="IPR036250">
    <property type="entry name" value="AcylCo_DH-like_C"/>
</dbReference>
<dbReference type="Pfam" id="PF02770">
    <property type="entry name" value="Acyl-CoA_dh_M"/>
    <property type="match status" value="1"/>
</dbReference>
<comment type="subunit">
    <text evidence="5">Homotetramer.</text>
</comment>
<feature type="domain" description="Acyl-CoA oxidase/dehydrogenase middle" evidence="29">
    <location>
        <begin position="173"/>
        <end position="268"/>
    </location>
</feature>
<dbReference type="FunFam" id="1.20.140.10:FF:000002">
    <property type="entry name" value="Acyl-CoA dehydrogenase short/branched chain"/>
    <property type="match status" value="1"/>
</dbReference>
<feature type="domain" description="Acyl-CoA dehydrogenase/oxidase N-terminal" evidence="30">
    <location>
        <begin position="58"/>
        <end position="168"/>
    </location>
</feature>
<evidence type="ECO:0000256" key="20">
    <source>
        <dbReference type="ARBA" id="ARBA00048235"/>
    </source>
</evidence>
<protein>
    <recommendedName>
        <fullName evidence="17">Short/branched chain specific acyl-CoA dehydrogenase, mitochondrial</fullName>
        <ecNumber evidence="16">1.3.8.5</ecNumber>
    </recommendedName>
    <alternativeName>
        <fullName evidence="19">2-methyl branched chain acyl-CoA dehydrogenase</fullName>
    </alternativeName>
    <alternativeName>
        <fullName evidence="18">2-methylbutyryl-coenzyme A dehydrogenase</fullName>
    </alternativeName>
</protein>
<evidence type="ECO:0000256" key="12">
    <source>
        <dbReference type="ARBA" id="ARBA00023002"/>
    </source>
</evidence>
<evidence type="ECO:0000256" key="26">
    <source>
        <dbReference type="ARBA" id="ARBA00051903"/>
    </source>
</evidence>
<comment type="catalytic activity">
    <reaction evidence="26">
        <text>2-methylpropanoyl-CoA + oxidized [electron-transfer flavoprotein] + H(+) = 2-methylpropenoyl-CoA + reduced [electron-transfer flavoprotein]</text>
        <dbReference type="Rhea" id="RHEA:44180"/>
        <dbReference type="Rhea" id="RHEA-COMP:10685"/>
        <dbReference type="Rhea" id="RHEA-COMP:10686"/>
        <dbReference type="ChEBI" id="CHEBI:15378"/>
        <dbReference type="ChEBI" id="CHEBI:57338"/>
        <dbReference type="ChEBI" id="CHEBI:57692"/>
        <dbReference type="ChEBI" id="CHEBI:58307"/>
        <dbReference type="ChEBI" id="CHEBI:62500"/>
    </reaction>
    <physiologicalReaction direction="left-to-right" evidence="26">
        <dbReference type="Rhea" id="RHEA:44181"/>
    </physiologicalReaction>
</comment>
<evidence type="ECO:0000256" key="23">
    <source>
        <dbReference type="ARBA" id="ARBA00049096"/>
    </source>
</evidence>
<keyword evidence="7 27" id="KW-0285">Flavoprotein</keyword>
<evidence type="ECO:0000256" key="9">
    <source>
        <dbReference type="ARBA" id="ARBA00022832"/>
    </source>
</evidence>
<comment type="subcellular location">
    <subcellularLocation>
        <location evidence="2">Mitochondrion matrix</location>
    </subcellularLocation>
</comment>
<evidence type="ECO:0000256" key="2">
    <source>
        <dbReference type="ARBA" id="ARBA00004305"/>
    </source>
</evidence>
<evidence type="ECO:0000256" key="6">
    <source>
        <dbReference type="ARBA" id="ARBA00022553"/>
    </source>
</evidence>
<dbReference type="InterPro" id="IPR009075">
    <property type="entry name" value="AcylCo_DH/oxidase_C"/>
</dbReference>
<dbReference type="GO" id="GO:0006631">
    <property type="term" value="P:fatty acid metabolic process"/>
    <property type="evidence" value="ECO:0007669"/>
    <property type="project" value="UniProtKB-KW"/>
</dbReference>
<evidence type="ECO:0000256" key="10">
    <source>
        <dbReference type="ARBA" id="ARBA00022946"/>
    </source>
</evidence>
<evidence type="ECO:0000256" key="27">
    <source>
        <dbReference type="RuleBase" id="RU362125"/>
    </source>
</evidence>
<evidence type="ECO:0000256" key="4">
    <source>
        <dbReference type="ARBA" id="ARBA00009347"/>
    </source>
</evidence>
<feature type="domain" description="Acyl-CoA dehydrogenase/oxidase C-terminal" evidence="28">
    <location>
        <begin position="282"/>
        <end position="426"/>
    </location>
</feature>
<dbReference type="AlphaFoldDB" id="A0AA88L554"/>
<dbReference type="PROSITE" id="PS00072">
    <property type="entry name" value="ACYL_COA_DH_1"/>
    <property type="match status" value="1"/>
</dbReference>
<dbReference type="FunFam" id="2.40.110.10:FF:000001">
    <property type="entry name" value="Acyl-CoA dehydrogenase, mitochondrial"/>
    <property type="match status" value="1"/>
</dbReference>
<dbReference type="GO" id="GO:0003853">
    <property type="term" value="F:short-chain 2-methyl fatty acyl-CoA dehydrogenase activity"/>
    <property type="evidence" value="ECO:0007669"/>
    <property type="project" value="UniProtKB-EC"/>
</dbReference>
<comment type="catalytic activity">
    <reaction evidence="23">
        <text>butanoyl-CoA + oxidized [electron-transfer flavoprotein] + H(+) = (2E)-butenoyl-CoA + reduced [electron-transfer flavoprotein]</text>
        <dbReference type="Rhea" id="RHEA:24004"/>
        <dbReference type="Rhea" id="RHEA-COMP:10685"/>
        <dbReference type="Rhea" id="RHEA-COMP:10686"/>
        <dbReference type="ChEBI" id="CHEBI:15378"/>
        <dbReference type="ChEBI" id="CHEBI:57332"/>
        <dbReference type="ChEBI" id="CHEBI:57371"/>
        <dbReference type="ChEBI" id="CHEBI:57692"/>
        <dbReference type="ChEBI" id="CHEBI:58307"/>
    </reaction>
    <physiologicalReaction direction="left-to-right" evidence="23">
        <dbReference type="Rhea" id="RHEA:24005"/>
    </physiologicalReaction>
</comment>
<evidence type="ECO:0000256" key="16">
    <source>
        <dbReference type="ARBA" id="ARBA00039036"/>
    </source>
</evidence>
<organism evidence="31 32">
    <name type="scientific">Artemia franciscana</name>
    <name type="common">Brine shrimp</name>
    <name type="synonym">Artemia sanfranciscana</name>
    <dbReference type="NCBI Taxonomy" id="6661"/>
    <lineage>
        <taxon>Eukaryota</taxon>
        <taxon>Metazoa</taxon>
        <taxon>Ecdysozoa</taxon>
        <taxon>Arthropoda</taxon>
        <taxon>Crustacea</taxon>
        <taxon>Branchiopoda</taxon>
        <taxon>Anostraca</taxon>
        <taxon>Artemiidae</taxon>
        <taxon>Artemia</taxon>
    </lineage>
</organism>
<evidence type="ECO:0000256" key="25">
    <source>
        <dbReference type="ARBA" id="ARBA00049552"/>
    </source>
</evidence>
<keyword evidence="8 27" id="KW-0274">FAD</keyword>
<accession>A0AA88L554</accession>
<dbReference type="InterPro" id="IPR006089">
    <property type="entry name" value="Acyl-CoA_DH_CS"/>
</dbReference>
<dbReference type="InterPro" id="IPR009100">
    <property type="entry name" value="AcylCoA_DH/oxidase_NM_dom_sf"/>
</dbReference>
<proteinExistence type="inferred from homology"/>
<dbReference type="EC" id="1.3.8.5" evidence="16"/>
<evidence type="ECO:0000256" key="17">
    <source>
        <dbReference type="ARBA" id="ARBA00039850"/>
    </source>
</evidence>
<dbReference type="Pfam" id="PF02771">
    <property type="entry name" value="Acyl-CoA_dh_N"/>
    <property type="match status" value="1"/>
</dbReference>
<evidence type="ECO:0000256" key="15">
    <source>
        <dbReference type="ARBA" id="ARBA00037895"/>
    </source>
</evidence>
<evidence type="ECO:0000256" key="22">
    <source>
        <dbReference type="ARBA" id="ARBA00048592"/>
    </source>
</evidence>
<comment type="catalytic activity">
    <reaction evidence="24">
        <text>hexanoyl-CoA + oxidized [electron-transfer flavoprotein] + H(+) = (2E)-hexenoyl-CoA + reduced [electron-transfer flavoprotein]</text>
        <dbReference type="Rhea" id="RHEA:43464"/>
        <dbReference type="Rhea" id="RHEA-COMP:10685"/>
        <dbReference type="Rhea" id="RHEA-COMP:10686"/>
        <dbReference type="ChEBI" id="CHEBI:15378"/>
        <dbReference type="ChEBI" id="CHEBI:57692"/>
        <dbReference type="ChEBI" id="CHEBI:58307"/>
        <dbReference type="ChEBI" id="CHEBI:62077"/>
        <dbReference type="ChEBI" id="CHEBI:62620"/>
    </reaction>
    <physiologicalReaction direction="left-to-right" evidence="24">
        <dbReference type="Rhea" id="RHEA:43465"/>
    </physiologicalReaction>
</comment>
<evidence type="ECO:0000256" key="3">
    <source>
        <dbReference type="ARBA" id="ARBA00005198"/>
    </source>
</evidence>
<keyword evidence="32" id="KW-1185">Reference proteome</keyword>
<dbReference type="Proteomes" id="UP001187531">
    <property type="component" value="Unassembled WGS sequence"/>
</dbReference>
<evidence type="ECO:0000259" key="30">
    <source>
        <dbReference type="Pfam" id="PF02771"/>
    </source>
</evidence>
<evidence type="ECO:0000256" key="24">
    <source>
        <dbReference type="ARBA" id="ARBA00049192"/>
    </source>
</evidence>
<dbReference type="Gene3D" id="2.40.110.10">
    <property type="entry name" value="Butyryl-CoA Dehydrogenase, subunit A, domain 2"/>
    <property type="match status" value="1"/>
</dbReference>
<evidence type="ECO:0000256" key="13">
    <source>
        <dbReference type="ARBA" id="ARBA00023098"/>
    </source>
</evidence>
<comment type="pathway">
    <text evidence="3">Lipid metabolism; mitochondrial fatty acid beta-oxidation.</text>
</comment>
<evidence type="ECO:0000313" key="31">
    <source>
        <dbReference type="EMBL" id="KAK2713156.1"/>
    </source>
</evidence>
<name>A0AA88L554_ARTSF</name>
<dbReference type="GO" id="GO:0046395">
    <property type="term" value="P:carboxylic acid catabolic process"/>
    <property type="evidence" value="ECO:0007669"/>
    <property type="project" value="UniProtKB-ARBA"/>
</dbReference>
<evidence type="ECO:0000256" key="14">
    <source>
        <dbReference type="ARBA" id="ARBA00023128"/>
    </source>
</evidence>
<comment type="catalytic activity">
    <reaction evidence="25">
        <text>(2S)-2-methylbutanoyl-CoA + oxidized [electron-transfer flavoprotein] + H(+) = (2E)-2-methylbut-2-enoyl-CoA + reduced [electron-transfer flavoprotein]</text>
        <dbReference type="Rhea" id="RHEA:48256"/>
        <dbReference type="Rhea" id="RHEA-COMP:10685"/>
        <dbReference type="Rhea" id="RHEA-COMP:10686"/>
        <dbReference type="ChEBI" id="CHEBI:15378"/>
        <dbReference type="ChEBI" id="CHEBI:57337"/>
        <dbReference type="ChEBI" id="CHEBI:57692"/>
        <dbReference type="ChEBI" id="CHEBI:58307"/>
        <dbReference type="ChEBI" id="CHEBI:88166"/>
    </reaction>
    <physiologicalReaction direction="left-to-right" evidence="25">
        <dbReference type="Rhea" id="RHEA:48257"/>
    </physiologicalReaction>
</comment>
<dbReference type="FunFam" id="1.10.540.10:FF:000012">
    <property type="entry name" value="Acyl-CoA dehydrogenase short/branched chain"/>
    <property type="match status" value="1"/>
</dbReference>
<comment type="catalytic activity">
    <reaction evidence="22">
        <text>(2R)-2-methylbutanoyl-CoA + oxidized [electron-transfer flavoprotein] + H(+) = ethylacryloyl-CoA + reduced [electron-transfer flavoprotein]</text>
        <dbReference type="Rhea" id="RHEA:65296"/>
        <dbReference type="Rhea" id="RHEA-COMP:10685"/>
        <dbReference type="Rhea" id="RHEA-COMP:10686"/>
        <dbReference type="ChEBI" id="CHEBI:15378"/>
        <dbReference type="ChEBI" id="CHEBI:57692"/>
        <dbReference type="ChEBI" id="CHEBI:58307"/>
        <dbReference type="ChEBI" id="CHEBI:156439"/>
        <dbReference type="ChEBI" id="CHEBI:156440"/>
    </reaction>
    <physiologicalReaction direction="left-to-right" evidence="22">
        <dbReference type="Rhea" id="RHEA:65297"/>
    </physiologicalReaction>
</comment>
<dbReference type="SUPFAM" id="SSF47203">
    <property type="entry name" value="Acyl-CoA dehydrogenase C-terminal domain-like"/>
    <property type="match status" value="1"/>
</dbReference>
<comment type="pathway">
    <text evidence="15">Amino-acid degradation; L-isoleucine degradation.</text>
</comment>
<dbReference type="GO" id="GO:0005759">
    <property type="term" value="C:mitochondrial matrix"/>
    <property type="evidence" value="ECO:0007669"/>
    <property type="project" value="UniProtKB-SubCell"/>
</dbReference>
<evidence type="ECO:0000256" key="7">
    <source>
        <dbReference type="ARBA" id="ARBA00022630"/>
    </source>
</evidence>
<comment type="caution">
    <text evidence="31">The sequence shown here is derived from an EMBL/GenBank/DDBJ whole genome shotgun (WGS) entry which is preliminary data.</text>
</comment>
<comment type="similarity">
    <text evidence="4 27">Belongs to the acyl-CoA dehydrogenase family.</text>
</comment>